<dbReference type="InterPro" id="IPR020843">
    <property type="entry name" value="ER"/>
</dbReference>
<evidence type="ECO:0000259" key="18">
    <source>
        <dbReference type="PROSITE" id="PS52004"/>
    </source>
</evidence>
<keyword evidence="5" id="KW-0597">Phosphoprotein</keyword>
<dbReference type="Gene3D" id="3.40.366.10">
    <property type="entry name" value="Malonyl-Coenzyme A Acyl Carrier Protein, domain 2"/>
    <property type="match status" value="1"/>
</dbReference>
<evidence type="ECO:0000313" key="20">
    <source>
        <dbReference type="EMBL" id="KAJ3659417.1"/>
    </source>
</evidence>
<evidence type="ECO:0000313" key="21">
    <source>
        <dbReference type="Proteomes" id="UP001168821"/>
    </source>
</evidence>
<dbReference type="GO" id="GO:0004312">
    <property type="term" value="F:fatty acid synthase activity"/>
    <property type="evidence" value="ECO:0007669"/>
    <property type="project" value="UniProtKB-EC"/>
</dbReference>
<dbReference type="SMART" id="SM00822">
    <property type="entry name" value="PKS_KR"/>
    <property type="match status" value="1"/>
</dbReference>
<dbReference type="PANTHER" id="PTHR43775:SF7">
    <property type="entry name" value="FATTY ACID SYNTHASE"/>
    <property type="match status" value="1"/>
</dbReference>
<evidence type="ECO:0000256" key="5">
    <source>
        <dbReference type="ARBA" id="ARBA00022553"/>
    </source>
</evidence>
<dbReference type="Pfam" id="PF00109">
    <property type="entry name" value="ketoacyl-synt"/>
    <property type="match status" value="1"/>
</dbReference>
<dbReference type="InterPro" id="IPR011032">
    <property type="entry name" value="GroES-like_sf"/>
</dbReference>
<dbReference type="Pfam" id="PF00698">
    <property type="entry name" value="Acyl_transf_1"/>
    <property type="match status" value="1"/>
</dbReference>
<evidence type="ECO:0000256" key="13">
    <source>
        <dbReference type="ARBA" id="ARBA00023160"/>
    </source>
</evidence>
<dbReference type="SUPFAM" id="SSF51735">
    <property type="entry name" value="NAD(P)-binding Rossmann-fold domains"/>
    <property type="match status" value="2"/>
</dbReference>
<dbReference type="CDD" id="cd05195">
    <property type="entry name" value="enoyl_red"/>
    <property type="match status" value="1"/>
</dbReference>
<evidence type="ECO:0000256" key="6">
    <source>
        <dbReference type="ARBA" id="ARBA00022679"/>
    </source>
</evidence>
<dbReference type="Pfam" id="PF21089">
    <property type="entry name" value="PKS_DH_N"/>
    <property type="match status" value="1"/>
</dbReference>
<keyword evidence="4" id="KW-0444">Lipid biosynthesis</keyword>
<evidence type="ECO:0000256" key="15">
    <source>
        <dbReference type="ARBA" id="ARBA00044883"/>
    </source>
</evidence>
<dbReference type="InterPro" id="IPR049900">
    <property type="entry name" value="PKS_mFAS_DH"/>
</dbReference>
<dbReference type="Pfam" id="PF00550">
    <property type="entry name" value="PP-binding"/>
    <property type="match status" value="1"/>
</dbReference>
<organism evidence="20 21">
    <name type="scientific">Zophobas morio</name>
    <dbReference type="NCBI Taxonomy" id="2755281"/>
    <lineage>
        <taxon>Eukaryota</taxon>
        <taxon>Metazoa</taxon>
        <taxon>Ecdysozoa</taxon>
        <taxon>Arthropoda</taxon>
        <taxon>Hexapoda</taxon>
        <taxon>Insecta</taxon>
        <taxon>Pterygota</taxon>
        <taxon>Neoptera</taxon>
        <taxon>Endopterygota</taxon>
        <taxon>Coleoptera</taxon>
        <taxon>Polyphaga</taxon>
        <taxon>Cucujiformia</taxon>
        <taxon>Tenebrionidae</taxon>
        <taxon>Zophobas</taxon>
    </lineage>
</organism>
<keyword evidence="11" id="KW-0520">NAD</keyword>
<evidence type="ECO:0000256" key="7">
    <source>
        <dbReference type="ARBA" id="ARBA00022801"/>
    </source>
</evidence>
<dbReference type="InterPro" id="IPR036291">
    <property type="entry name" value="NAD(P)-bd_dom_sf"/>
</dbReference>
<keyword evidence="9" id="KW-0521">NADP</keyword>
<evidence type="ECO:0000256" key="12">
    <source>
        <dbReference type="ARBA" id="ARBA00023098"/>
    </source>
</evidence>
<keyword evidence="14" id="KW-0511">Multifunctional enzyme</keyword>
<evidence type="ECO:0000256" key="3">
    <source>
        <dbReference type="ARBA" id="ARBA00022450"/>
    </source>
</evidence>
<evidence type="ECO:0000256" key="16">
    <source>
        <dbReference type="PROSITE-ProRule" id="PRU01363"/>
    </source>
</evidence>
<feature type="domain" description="Ketosynthase family 3 (KS3)" evidence="18">
    <location>
        <begin position="26"/>
        <end position="426"/>
    </location>
</feature>
<dbReference type="PROSITE" id="PS50075">
    <property type="entry name" value="CARRIER"/>
    <property type="match status" value="1"/>
</dbReference>
<gene>
    <name evidence="20" type="ORF">Zmor_011106</name>
</gene>
<feature type="domain" description="PKS/mFAS DH" evidence="19">
    <location>
        <begin position="854"/>
        <end position="1113"/>
    </location>
</feature>
<evidence type="ECO:0000256" key="8">
    <source>
        <dbReference type="ARBA" id="ARBA00022832"/>
    </source>
</evidence>
<dbReference type="InterPro" id="IPR013968">
    <property type="entry name" value="PKS_KR"/>
</dbReference>
<dbReference type="InterPro" id="IPR001227">
    <property type="entry name" value="Ac_transferase_dom_sf"/>
</dbReference>
<dbReference type="PROSITE" id="PS52004">
    <property type="entry name" value="KS3_2"/>
    <property type="match status" value="1"/>
</dbReference>
<feature type="active site" description="Proton acceptor; for dehydratase activity" evidence="16">
    <location>
        <position position="888"/>
    </location>
</feature>
<dbReference type="Gene3D" id="3.10.129.110">
    <property type="entry name" value="Polyketide synthase dehydratase"/>
    <property type="match status" value="1"/>
</dbReference>
<evidence type="ECO:0000256" key="4">
    <source>
        <dbReference type="ARBA" id="ARBA00022516"/>
    </source>
</evidence>
<keyword evidence="7" id="KW-0378">Hydrolase</keyword>
<evidence type="ECO:0000256" key="10">
    <source>
        <dbReference type="ARBA" id="ARBA00023002"/>
    </source>
</evidence>
<evidence type="ECO:0000259" key="19">
    <source>
        <dbReference type="PROSITE" id="PS52019"/>
    </source>
</evidence>
<reference evidence="20" key="1">
    <citation type="journal article" date="2023" name="G3 (Bethesda)">
        <title>Whole genome assemblies of Zophobas morio and Tenebrio molitor.</title>
        <authorList>
            <person name="Kaur S."/>
            <person name="Stinson S.A."/>
            <person name="diCenzo G.C."/>
        </authorList>
    </citation>
    <scope>NUCLEOTIDE SEQUENCE</scope>
    <source>
        <strain evidence="20">QUZm001</strain>
    </source>
</reference>
<dbReference type="SUPFAM" id="SSF52151">
    <property type="entry name" value="FabD/lysophospholipase-like"/>
    <property type="match status" value="1"/>
</dbReference>
<dbReference type="SUPFAM" id="SSF50129">
    <property type="entry name" value="GroES-like"/>
    <property type="match status" value="1"/>
</dbReference>
<comment type="caution">
    <text evidence="20">The sequence shown here is derived from an EMBL/GenBank/DDBJ whole genome shotgun (WGS) entry which is preliminary data.</text>
</comment>
<evidence type="ECO:0000256" key="14">
    <source>
        <dbReference type="ARBA" id="ARBA00023268"/>
    </source>
</evidence>
<feature type="region of interest" description="C-terminal hotdog fold" evidence="16">
    <location>
        <begin position="987"/>
        <end position="1113"/>
    </location>
</feature>
<dbReference type="GO" id="GO:0016491">
    <property type="term" value="F:oxidoreductase activity"/>
    <property type="evidence" value="ECO:0007669"/>
    <property type="project" value="UniProtKB-KW"/>
</dbReference>
<dbReference type="InterPro" id="IPR049552">
    <property type="entry name" value="PKS_DH_N"/>
</dbReference>
<protein>
    <recommendedName>
        <fullName evidence="2">Fatty acid synthase</fullName>
        <ecNumber evidence="1">2.3.1.85</ecNumber>
    </recommendedName>
</protein>
<dbReference type="SUPFAM" id="SSF47336">
    <property type="entry name" value="ACP-like"/>
    <property type="match status" value="1"/>
</dbReference>
<keyword evidence="12" id="KW-0443">Lipid metabolism</keyword>
<dbReference type="CDD" id="cd00833">
    <property type="entry name" value="PKS"/>
    <property type="match status" value="1"/>
</dbReference>
<dbReference type="SUPFAM" id="SSF53901">
    <property type="entry name" value="Thiolase-like"/>
    <property type="match status" value="1"/>
</dbReference>
<dbReference type="InterPro" id="IPR014043">
    <property type="entry name" value="Acyl_transferase_dom"/>
</dbReference>
<evidence type="ECO:0000256" key="9">
    <source>
        <dbReference type="ARBA" id="ARBA00022857"/>
    </source>
</evidence>
<keyword evidence="6" id="KW-0808">Transferase</keyword>
<dbReference type="InterPro" id="IPR009081">
    <property type="entry name" value="PP-bd_ACP"/>
</dbReference>
<dbReference type="InterPro" id="IPR018201">
    <property type="entry name" value="Ketoacyl_synth_AS"/>
</dbReference>
<keyword evidence="3" id="KW-0596">Phosphopantetheine</keyword>
<dbReference type="Gene3D" id="3.30.70.3290">
    <property type="match status" value="1"/>
</dbReference>
<dbReference type="InterPro" id="IPR042104">
    <property type="entry name" value="PKS_dehydratase_sf"/>
</dbReference>
<dbReference type="PROSITE" id="PS52019">
    <property type="entry name" value="PKS_MFAS_DH"/>
    <property type="match status" value="1"/>
</dbReference>
<dbReference type="InterPro" id="IPR050091">
    <property type="entry name" value="PKS_NRPS_Biosynth_Enz"/>
</dbReference>
<keyword evidence="21" id="KW-1185">Reference proteome</keyword>
<dbReference type="EMBL" id="JALNTZ010000003">
    <property type="protein sequence ID" value="KAJ3659417.1"/>
    <property type="molecule type" value="Genomic_DNA"/>
</dbReference>
<dbReference type="SMART" id="SM00829">
    <property type="entry name" value="PKS_ER"/>
    <property type="match status" value="1"/>
</dbReference>
<dbReference type="EC" id="2.3.1.85" evidence="1"/>
<dbReference type="Pfam" id="PF16197">
    <property type="entry name" value="KAsynt_C_assoc"/>
    <property type="match status" value="1"/>
</dbReference>
<evidence type="ECO:0000256" key="2">
    <source>
        <dbReference type="ARBA" id="ARBA00018769"/>
    </source>
</evidence>
<evidence type="ECO:0000256" key="11">
    <source>
        <dbReference type="ARBA" id="ARBA00023027"/>
    </source>
</evidence>
<dbReference type="GO" id="GO:0016787">
    <property type="term" value="F:hydrolase activity"/>
    <property type="evidence" value="ECO:0007669"/>
    <property type="project" value="UniProtKB-KW"/>
</dbReference>
<dbReference type="Gene3D" id="3.40.47.10">
    <property type="match status" value="1"/>
</dbReference>
<evidence type="ECO:0000259" key="17">
    <source>
        <dbReference type="PROSITE" id="PS50075"/>
    </source>
</evidence>
<feature type="domain" description="Carrier" evidence="17">
    <location>
        <begin position="1871"/>
        <end position="1951"/>
    </location>
</feature>
<comment type="catalytic activity">
    <reaction evidence="15">
        <text>acetyl-CoA + n malonyl-CoA + 2n NADPH + 2n H(+) = a long-chain fatty acid + (n+1) CoA + n CO2 + 2n NADP(+).</text>
        <dbReference type="EC" id="2.3.1.85"/>
    </reaction>
</comment>
<dbReference type="Gene3D" id="3.90.180.10">
    <property type="entry name" value="Medium-chain alcohol dehydrogenases, catalytic domain"/>
    <property type="match status" value="1"/>
</dbReference>
<proteinExistence type="predicted"/>
<dbReference type="Gene3D" id="3.40.50.720">
    <property type="entry name" value="NAD(P)-binding Rossmann-like Domain"/>
    <property type="match status" value="2"/>
</dbReference>
<keyword evidence="8" id="KW-0276">Fatty acid metabolism</keyword>
<dbReference type="InterPro" id="IPR014031">
    <property type="entry name" value="Ketoacyl_synth_C"/>
</dbReference>
<feature type="region of interest" description="N-terminal hotdog fold" evidence="16">
    <location>
        <begin position="854"/>
        <end position="973"/>
    </location>
</feature>
<dbReference type="Pfam" id="PF02801">
    <property type="entry name" value="Ketoacyl-synt_C"/>
    <property type="match status" value="1"/>
</dbReference>
<dbReference type="InterPro" id="IPR032821">
    <property type="entry name" value="PKS_assoc"/>
</dbReference>
<evidence type="ECO:0000256" key="1">
    <source>
        <dbReference type="ARBA" id="ARBA00012873"/>
    </source>
</evidence>
<dbReference type="SMART" id="SM00827">
    <property type="entry name" value="PKS_AT"/>
    <property type="match status" value="1"/>
</dbReference>
<dbReference type="GO" id="GO:0006633">
    <property type="term" value="P:fatty acid biosynthetic process"/>
    <property type="evidence" value="ECO:0007669"/>
    <property type="project" value="UniProtKB-KW"/>
</dbReference>
<keyword evidence="13" id="KW-0275">Fatty acid biosynthesis</keyword>
<accession>A0AA38ILJ7</accession>
<dbReference type="Pfam" id="PF21149">
    <property type="entry name" value="FAS_pseudo-KR"/>
    <property type="match status" value="1"/>
</dbReference>
<dbReference type="Pfam" id="PF08659">
    <property type="entry name" value="KR"/>
    <property type="match status" value="1"/>
</dbReference>
<name>A0AA38ILJ7_9CUCU</name>
<dbReference type="InterPro" id="IPR049391">
    <property type="entry name" value="FAS_pseudo-KR"/>
</dbReference>
<dbReference type="InterPro" id="IPR016036">
    <property type="entry name" value="Malonyl_transacylase_ACP-bd"/>
</dbReference>
<dbReference type="InterPro" id="IPR057326">
    <property type="entry name" value="KR_dom"/>
</dbReference>
<dbReference type="InterPro" id="IPR020841">
    <property type="entry name" value="PKS_Beta-ketoAc_synthase_dom"/>
</dbReference>
<dbReference type="Gene3D" id="1.10.1200.10">
    <property type="entry name" value="ACP-like"/>
    <property type="match status" value="1"/>
</dbReference>
<dbReference type="InterPro" id="IPR036736">
    <property type="entry name" value="ACP-like_sf"/>
</dbReference>
<dbReference type="SMART" id="SM00825">
    <property type="entry name" value="PKS_KS"/>
    <property type="match status" value="1"/>
</dbReference>
<dbReference type="SUPFAM" id="SSF55048">
    <property type="entry name" value="Probable ACP-binding domain of malonyl-CoA ACP transacylase"/>
    <property type="match status" value="1"/>
</dbReference>
<dbReference type="InterPro" id="IPR016035">
    <property type="entry name" value="Acyl_Trfase/lysoPLipase"/>
</dbReference>
<dbReference type="Proteomes" id="UP001168821">
    <property type="component" value="Unassembled WGS sequence"/>
</dbReference>
<dbReference type="GO" id="GO:0004315">
    <property type="term" value="F:3-oxoacyl-[acyl-carrier-protein] synthase activity"/>
    <property type="evidence" value="ECO:0007669"/>
    <property type="project" value="InterPro"/>
</dbReference>
<sequence length="1954" mass="218887">MTKTINILIIVRNFTFEVNFLRNSGKDSIAISGISGRYPSCGNIEELQKALFAGQDLVTDNHSRWSFESLGTSPRLGLVKDFEHFDADFFGMNPKEADINDPRLRKLVEVTFEALMDPGLNPQELRGSNTGVFLGISQNIYSDLGFKGGIVQRSAAVMANMVSYMFDFRGPSYALDTACSSGLYALNQAVDNILSGRCSMAIACVAQSQYDPAESVEMLRLGVLHLEGVCRSFDLNRKGYVKSEAVVAIVLQKCEECKRIYATISGCGTNVNGFTKEGLNHPSRQAIKAMFEAVFNRFNIDPLAVNYVEAHGTGTTVGDLEEAETIDEYLCQNRSRNFPLLIGSVKSNLGHSETASSLVSISKVIIAIHKGIIPGNLHYKNRDPKIKGIHEGRLKVMDHHAPIPQGLIMVNAFGFGGANGTVVLKPYPEKRKVVNSLCYRLVNVSGRTEEGVKLMLEKTIENKANAEFLALIDNIYSRTIDADIYRGYAILSDESHHHVQQCLSKTRPIWYVYSGIGSQWLYMGRDLMKIEVFRNTMQKCSGAVRQYGVDLENVIDNGDEKTFKNLINTFTAITAVSVCLTDVLTALNIEPDGIIGHSLGEVACAYADGLITAEQATLIAYARGYAMVNSNLEPGLMAAVGLSSEECLKLLPNNVYIACDNSDESVTIAGAVQPVKDFLEILTAKRVFNKVVETAGGAFHCPHMASAGPKMYNFVKSVLPGKKERTKRWLPSALSESEWDSELGRYNSAEYQHHNYINRVYFRQLLKHIPEDAILIEVAPKGLLQAILKRGLDKSVTLLPLAKPGVNNLDFFYSSIGELYINGGQPNLRKYYNFVNFPVSIDTPTISNLIRWDHRNIWDVPKYNDESSFGYLFEIDMTDKKNKFLEGHVIDGNVIFPTIGYVEAFAKMMGKHHTKLPVVFENVTIMGPILLPKKSNAVLNVNIFKSSGYFEICEVKEGVPLSAGRIHFVERIEDEFLDYSHLTPNNNSGAKISKDDFYQHMHLRGYSYDGLFLGVQNADLDSNCATLRWYDNWTSFMDVMVHYVLGVERSGLCLPIKFDKIIVDPRTHLKIVDMDADLTLIFNKHVKAVKCGGVEMRGIQGVTVKKHEATISPILGKYIFVSEIDTQKNLDPFFHSLNIAHQIVVENCTEKLEMKFAELGVDAAIQLLMQIMERVSFKRTSFHKLDSLGDGNEDYFDLLIAHALSNEELKTAHKLTEKAKFVLVKVQNGNIPDVEIVYKHIHENGNFVLFRAPKNICEQHAVILANNLNFFWLKELQQAIEQYTSPHSQIYLINEDFDSGIVGLFQSVRHEKACSNLRIFLMRGFIKNMPFSVKSEFYQNQLRKDLTINVFQDESWGNYRFLPLEQFQPKLLTDVCLVKDNVNLKWVEKTPYSTDKNICVHCTSINQRDLLTVAGKIGSYANCDFLGIEYSGTDESGENIMGLVTSGAASTTIIPHPQLTWKFDSKFSFEEAATIPLAYTLSYYGLFVKGNLQPTDSILIHNFTNSVSLATLVLTSFKNYVTYVVIDCCDSQYLKNKFSTILKANLIVHSRDAPFFEIVMKKTGGRGVDAIINCNSVELIKLSKKCLSKKGRFIEFEKSTTEAFLDAVKDENYSLHNVKFSDLLTETEDVLTSIANSVNKYVSEGTVIPQEYSVFNKCDVSLAFKFCEDSGYKEKCIIRIRENEGFFYKPDNRVLAFLSDTSDTTSMKGAEYLLRFASNLAPVGGIFNSGLRLIDKLMMEQNLETFSTVVGPKFCSAHNMDILSRKYCKHLEHFVLFSSIISSLGNASQTSYSFANNAMERLCERRKAEGLPALAVEWGPIGDVGFVARLKTKAKVLEALPQSIASCLEVLDQFMQQNEPVVWTLVYGDERDETNGKKSVTDSVANLFGIKDVDSIDEAKTLLDLGMDSFLAFETKHLLSEEYNVEMDVNEIRNITWTKIKNMALNICSSGLLN</sequence>
<dbReference type="PANTHER" id="PTHR43775">
    <property type="entry name" value="FATTY ACID SYNTHASE"/>
    <property type="match status" value="1"/>
</dbReference>
<feature type="active site" description="Proton donor; for dehydratase activity" evidence="16">
    <location>
        <position position="1038"/>
    </location>
</feature>
<dbReference type="InterPro" id="IPR016039">
    <property type="entry name" value="Thiolase-like"/>
</dbReference>
<dbReference type="InterPro" id="IPR014030">
    <property type="entry name" value="Ketoacyl_synth_N"/>
</dbReference>
<keyword evidence="10" id="KW-0560">Oxidoreductase</keyword>
<dbReference type="PROSITE" id="PS00606">
    <property type="entry name" value="KS3_1"/>
    <property type="match status" value="1"/>
</dbReference>